<feature type="domain" description="C3H1-type" evidence="7">
    <location>
        <begin position="290"/>
        <end position="318"/>
    </location>
</feature>
<dbReference type="GeneID" id="28996147"/>
<evidence type="ECO:0000256" key="4">
    <source>
        <dbReference type="ARBA" id="ARBA00022833"/>
    </source>
</evidence>
<feature type="compositionally biased region" description="Acidic residues" evidence="6">
    <location>
        <begin position="338"/>
        <end position="353"/>
    </location>
</feature>
<dbReference type="InterPro" id="IPR006941">
    <property type="entry name" value="RNase_CAF1"/>
</dbReference>
<dbReference type="SUPFAM" id="SSF53098">
    <property type="entry name" value="Ribonuclease H-like"/>
    <property type="match status" value="1"/>
</dbReference>
<evidence type="ECO:0000256" key="3">
    <source>
        <dbReference type="ARBA" id="ARBA00022771"/>
    </source>
</evidence>
<gene>
    <name evidence="8" type="ORF">PHYBLDRAFT_165433</name>
</gene>
<dbReference type="AlphaFoldDB" id="A0A167NZD7"/>
<protein>
    <submittedName>
        <fullName evidence="8">CCCH-type zinc finger transcription factor</fullName>
    </submittedName>
</protein>
<dbReference type="GO" id="GO:0015030">
    <property type="term" value="C:Cajal body"/>
    <property type="evidence" value="ECO:0007669"/>
    <property type="project" value="TreeGrafter"/>
</dbReference>
<dbReference type="InterPro" id="IPR036397">
    <property type="entry name" value="RNaseH_sf"/>
</dbReference>
<dbReference type="Gene3D" id="3.30.420.10">
    <property type="entry name" value="Ribonuclease H-like superfamily/Ribonuclease H"/>
    <property type="match status" value="2"/>
</dbReference>
<reference evidence="9" key="1">
    <citation type="submission" date="2015-06" db="EMBL/GenBank/DDBJ databases">
        <title>Expansion of signal transduction pathways in fungi by whole-genome duplication.</title>
        <authorList>
            <consortium name="DOE Joint Genome Institute"/>
            <person name="Corrochano L.M."/>
            <person name="Kuo A."/>
            <person name="Marcet-Houben M."/>
            <person name="Polaino S."/>
            <person name="Salamov A."/>
            <person name="Villalobos J.M."/>
            <person name="Alvarez M.I."/>
            <person name="Avalos J."/>
            <person name="Benito E.P."/>
            <person name="Benoit I."/>
            <person name="Burger G."/>
            <person name="Camino L.P."/>
            <person name="Canovas D."/>
            <person name="Cerda-Olmedo E."/>
            <person name="Cheng J.-F."/>
            <person name="Dominguez A."/>
            <person name="Elias M."/>
            <person name="Eslava A.P."/>
            <person name="Glaser F."/>
            <person name="Grimwood J."/>
            <person name="Gutierrez G."/>
            <person name="Heitman J."/>
            <person name="Henrissat B."/>
            <person name="Iturriaga E.A."/>
            <person name="Lang B.F."/>
            <person name="Lavin J.L."/>
            <person name="Lee S."/>
            <person name="Li W."/>
            <person name="Lindquist E."/>
            <person name="Lopez-Garcia S."/>
            <person name="Luque E.M."/>
            <person name="Marcos A.T."/>
            <person name="Martin J."/>
            <person name="McCluskey K."/>
            <person name="Medina H.R."/>
            <person name="Miralles-Duran A."/>
            <person name="Miyazaki A."/>
            <person name="Munoz-Torres E."/>
            <person name="Oguiza J.A."/>
            <person name="Ohm R."/>
            <person name="Olmedo M."/>
            <person name="Orejas M."/>
            <person name="Ortiz-Castellanos L."/>
            <person name="Pisabarro A.G."/>
            <person name="Rodriguez-Romero J."/>
            <person name="Ruiz-Herrera J."/>
            <person name="Ruiz-Vazquez R."/>
            <person name="Sanz C."/>
            <person name="Schackwitz W."/>
            <person name="Schmutz J."/>
            <person name="Shahriari M."/>
            <person name="Shelest E."/>
            <person name="Silva-Franco F."/>
            <person name="Soanes D."/>
            <person name="Syed K."/>
            <person name="Tagua V.G."/>
            <person name="Talbot N.J."/>
            <person name="Thon M."/>
            <person name="De vries R.P."/>
            <person name="Wiebenga A."/>
            <person name="Yadav J.S."/>
            <person name="Braun E.L."/>
            <person name="Baker S."/>
            <person name="Garre V."/>
            <person name="Horwitz B."/>
            <person name="Torres-Martinez S."/>
            <person name="Idnurm A."/>
            <person name="Herrera-Estrella A."/>
            <person name="Gabaldon T."/>
            <person name="Grigoriev I.V."/>
        </authorList>
    </citation>
    <scope>NUCLEOTIDE SEQUENCE [LARGE SCALE GENOMIC DNA]</scope>
    <source>
        <strain evidence="9">NRRL 1555(-)</strain>
    </source>
</reference>
<dbReference type="Gene3D" id="6.10.250.3220">
    <property type="match status" value="1"/>
</dbReference>
<dbReference type="InterPro" id="IPR036855">
    <property type="entry name" value="Znf_CCCH_sf"/>
</dbReference>
<comment type="similarity">
    <text evidence="1">Belongs to the CAF1 family.</text>
</comment>
<dbReference type="InParanoid" id="A0A167NZD7"/>
<keyword evidence="9" id="KW-1185">Reference proteome</keyword>
<feature type="zinc finger region" description="C3H1-type" evidence="5">
    <location>
        <begin position="290"/>
        <end position="318"/>
    </location>
</feature>
<evidence type="ECO:0000313" key="9">
    <source>
        <dbReference type="Proteomes" id="UP000077315"/>
    </source>
</evidence>
<organism evidence="8 9">
    <name type="scientific">Phycomyces blakesleeanus (strain ATCC 8743b / DSM 1359 / FGSC 10004 / NBRC 33097 / NRRL 1555)</name>
    <dbReference type="NCBI Taxonomy" id="763407"/>
    <lineage>
        <taxon>Eukaryota</taxon>
        <taxon>Fungi</taxon>
        <taxon>Fungi incertae sedis</taxon>
        <taxon>Mucoromycota</taxon>
        <taxon>Mucoromycotina</taxon>
        <taxon>Mucoromycetes</taxon>
        <taxon>Mucorales</taxon>
        <taxon>Phycomycetaceae</taxon>
        <taxon>Phycomyces</taxon>
    </lineage>
</organism>
<dbReference type="SUPFAM" id="SSF90229">
    <property type="entry name" value="CCCH zinc finger"/>
    <property type="match status" value="1"/>
</dbReference>
<feature type="region of interest" description="Disordered" evidence="6">
    <location>
        <begin position="336"/>
        <end position="362"/>
    </location>
</feature>
<dbReference type="InterPro" id="IPR012337">
    <property type="entry name" value="RNaseH-like_sf"/>
</dbReference>
<dbReference type="OrthoDB" id="414075at2759"/>
<dbReference type="GO" id="GO:0034472">
    <property type="term" value="P:snRNA 3'-end processing"/>
    <property type="evidence" value="ECO:0007669"/>
    <property type="project" value="TreeGrafter"/>
</dbReference>
<dbReference type="PROSITE" id="PS50103">
    <property type="entry name" value="ZF_C3H1"/>
    <property type="match status" value="1"/>
</dbReference>
<dbReference type="VEuPathDB" id="FungiDB:PHYBLDRAFT_165433"/>
<keyword evidence="4 5" id="KW-0862">Zinc</keyword>
<dbReference type="Proteomes" id="UP000077315">
    <property type="component" value="Unassembled WGS sequence"/>
</dbReference>
<dbReference type="GO" id="GO:0000175">
    <property type="term" value="F:3'-5'-RNA exonuclease activity"/>
    <property type="evidence" value="ECO:0007669"/>
    <property type="project" value="TreeGrafter"/>
</dbReference>
<proteinExistence type="inferred from homology"/>
<evidence type="ECO:0000256" key="6">
    <source>
        <dbReference type="SAM" id="MobiDB-lite"/>
    </source>
</evidence>
<dbReference type="PANTHER" id="PTHR15092:SF37">
    <property type="entry name" value="TARGET OF EGR1 PROTEIN 1"/>
    <property type="match status" value="1"/>
</dbReference>
<dbReference type="RefSeq" id="XP_018294979.1">
    <property type="nucleotide sequence ID" value="XM_018435241.1"/>
</dbReference>
<evidence type="ECO:0000256" key="1">
    <source>
        <dbReference type="ARBA" id="ARBA00008372"/>
    </source>
</evidence>
<dbReference type="EMBL" id="KV440975">
    <property type="protein sequence ID" value="OAD76939.1"/>
    <property type="molecule type" value="Genomic_DNA"/>
</dbReference>
<dbReference type="PANTHER" id="PTHR15092">
    <property type="entry name" value="POLY A -SPECIFIC RIBONUCLEASE/TARGET OF EGR1, MEMBER 1"/>
    <property type="match status" value="1"/>
</dbReference>
<name>A0A167NZD7_PHYB8</name>
<dbReference type="Pfam" id="PF04857">
    <property type="entry name" value="CAF1"/>
    <property type="match status" value="2"/>
</dbReference>
<evidence type="ECO:0000256" key="2">
    <source>
        <dbReference type="ARBA" id="ARBA00022723"/>
    </source>
</evidence>
<evidence type="ECO:0000256" key="5">
    <source>
        <dbReference type="PROSITE-ProRule" id="PRU00723"/>
    </source>
</evidence>
<dbReference type="GO" id="GO:0017069">
    <property type="term" value="F:snRNA binding"/>
    <property type="evidence" value="ECO:0007669"/>
    <property type="project" value="TreeGrafter"/>
</dbReference>
<dbReference type="InterPro" id="IPR000571">
    <property type="entry name" value="Znf_CCCH"/>
</dbReference>
<keyword evidence="3 5" id="KW-0863">Zinc-finger</keyword>
<dbReference type="GO" id="GO:0008270">
    <property type="term" value="F:zinc ion binding"/>
    <property type="evidence" value="ECO:0007669"/>
    <property type="project" value="UniProtKB-KW"/>
</dbReference>
<dbReference type="STRING" id="763407.A0A167NZD7"/>
<dbReference type="InterPro" id="IPR051181">
    <property type="entry name" value="CAF1_poly(A)_ribonucleases"/>
</dbReference>
<evidence type="ECO:0000259" key="7">
    <source>
        <dbReference type="PROSITE" id="PS50103"/>
    </source>
</evidence>
<keyword evidence="2 5" id="KW-0479">Metal-binding</keyword>
<accession>A0A167NZD7</accession>
<evidence type="ECO:0000313" key="8">
    <source>
        <dbReference type="EMBL" id="OAD76939.1"/>
    </source>
</evidence>
<sequence>MIQKTVVPHVAYNEVSIKNFDTLYSTILENVSKSNYIAVDTEFTGHCKRIVKNMEQRYDALAVVVKSHAIVSFGMTTLQELPSESNMAVYGAQNFEFLTSNQDTFQVDPGNLKFLAENGLDFNRHFQFGLPYHAGTHAVTSQRDIRSLWRDLLFTIRKNNIPIIVHNGLLDLMYIYQSFFAELPASLSIFVADLVEMFPSGIYDTKYLANQVLSEQKSYLAYLYCKYDRSRQQLTPGSSVATGNFAVRVGDPLVGSTVTTPLKRTADESVPLSQGSKRRMRAKKLNGLNKTPSIICHNYSNYGWCKSGKECLSSHDLDLILDKDQGIKREKEQTEVEVKEEEVGEEEIRETEEQDKAPSIEPNQRRDHAAHYDAFMTAFVFCHQASELGPVALKENINKINLMRLRIPLRVVKSHYSKPSSAWSSVRDKIWKPDNDD</sequence>